<protein>
    <submittedName>
        <fullName evidence="1">Uncharacterized protein</fullName>
    </submittedName>
</protein>
<dbReference type="AlphaFoldDB" id="A0A6N9YU84"/>
<gene>
    <name evidence="1" type="ORF">G1H11_24005</name>
</gene>
<evidence type="ECO:0000313" key="1">
    <source>
        <dbReference type="EMBL" id="NED98368.1"/>
    </source>
</evidence>
<sequence>MAEALDGMADLAQPKWLTWRRKQRLEASTPERFGVLLFDIVEFTDPVLSGGAAGLHWSPEQRAWIKAGEFTQAPAAAPR</sequence>
<dbReference type="Proteomes" id="UP000469185">
    <property type="component" value="Unassembled WGS sequence"/>
</dbReference>
<name>A0A6N9YU84_9ACTN</name>
<reference evidence="1 2" key="1">
    <citation type="submission" date="2020-02" db="EMBL/GenBank/DDBJ databases">
        <authorList>
            <person name="Li X.-J."/>
            <person name="Feng X.-M."/>
        </authorList>
    </citation>
    <scope>NUCLEOTIDE SEQUENCE [LARGE SCALE GENOMIC DNA]</scope>
    <source>
        <strain evidence="1 2">CGMCC 4.7225</strain>
    </source>
</reference>
<keyword evidence="2" id="KW-1185">Reference proteome</keyword>
<dbReference type="EMBL" id="JAAGOB010000019">
    <property type="protein sequence ID" value="NED98368.1"/>
    <property type="molecule type" value="Genomic_DNA"/>
</dbReference>
<accession>A0A6N9YU84</accession>
<evidence type="ECO:0000313" key="2">
    <source>
        <dbReference type="Proteomes" id="UP000469185"/>
    </source>
</evidence>
<organism evidence="1 2">
    <name type="scientific">Phytoactinopolyspora alkaliphila</name>
    <dbReference type="NCBI Taxonomy" id="1783498"/>
    <lineage>
        <taxon>Bacteria</taxon>
        <taxon>Bacillati</taxon>
        <taxon>Actinomycetota</taxon>
        <taxon>Actinomycetes</taxon>
        <taxon>Jiangellales</taxon>
        <taxon>Jiangellaceae</taxon>
        <taxon>Phytoactinopolyspora</taxon>
    </lineage>
</organism>
<dbReference type="RefSeq" id="WP_163821151.1">
    <property type="nucleotide sequence ID" value="NZ_JAAGOB010000019.1"/>
</dbReference>
<proteinExistence type="predicted"/>
<comment type="caution">
    <text evidence="1">The sequence shown here is derived from an EMBL/GenBank/DDBJ whole genome shotgun (WGS) entry which is preliminary data.</text>
</comment>